<reference evidence="1" key="1">
    <citation type="submission" date="2021-03" db="EMBL/GenBank/DDBJ databases">
        <title>Chromosome level genome of the anhydrobiotic midge Polypedilum vanderplanki.</title>
        <authorList>
            <person name="Yoshida Y."/>
            <person name="Kikawada T."/>
            <person name="Gusev O."/>
        </authorList>
    </citation>
    <scope>NUCLEOTIDE SEQUENCE</scope>
    <source>
        <strain evidence="1">NIAS01</strain>
        <tissue evidence="1">Whole body or cell culture</tissue>
    </source>
</reference>
<name>A0A9J6BL36_POLVA</name>
<organism evidence="1 2">
    <name type="scientific">Polypedilum vanderplanki</name>
    <name type="common">Sleeping chironomid midge</name>
    <dbReference type="NCBI Taxonomy" id="319348"/>
    <lineage>
        <taxon>Eukaryota</taxon>
        <taxon>Metazoa</taxon>
        <taxon>Ecdysozoa</taxon>
        <taxon>Arthropoda</taxon>
        <taxon>Hexapoda</taxon>
        <taxon>Insecta</taxon>
        <taxon>Pterygota</taxon>
        <taxon>Neoptera</taxon>
        <taxon>Endopterygota</taxon>
        <taxon>Diptera</taxon>
        <taxon>Nematocera</taxon>
        <taxon>Chironomoidea</taxon>
        <taxon>Chironomidae</taxon>
        <taxon>Chironominae</taxon>
        <taxon>Polypedilum</taxon>
        <taxon>Polypedilum</taxon>
    </lineage>
</organism>
<dbReference type="EMBL" id="JADBJN010000003">
    <property type="protein sequence ID" value="KAG5670203.1"/>
    <property type="molecule type" value="Genomic_DNA"/>
</dbReference>
<comment type="caution">
    <text evidence="1">The sequence shown here is derived from an EMBL/GenBank/DDBJ whole genome shotgun (WGS) entry which is preliminary data.</text>
</comment>
<evidence type="ECO:0000313" key="1">
    <source>
        <dbReference type="EMBL" id="KAG5670203.1"/>
    </source>
</evidence>
<sequence>MTSGLESEEEVKTPFQTRDLIREYLTKSLVKVPEILKSHHENFATSVTAMEELNLAYKHPLVIAEELQNDAGETTAIESFRKLTNVDNSSIIIPQPRRSRNRSERPHLIGKVTPTIARTWEQLSSAIDNGSVVGDEEEDKQSYVLFVRKPFNFEQNESNEFAVNKIQHEIESEKFYDSIEEYGDDYEEEIDDVDCADDEEEACGGEIMADQIDSLELKRNVINDFSDNGDDDVIVWSIES</sequence>
<dbReference type="AlphaFoldDB" id="A0A9J6BL36"/>
<gene>
    <name evidence="1" type="ORF">PVAND_000481</name>
</gene>
<keyword evidence="2" id="KW-1185">Reference proteome</keyword>
<protein>
    <submittedName>
        <fullName evidence="1">Uncharacterized protein</fullName>
    </submittedName>
</protein>
<proteinExistence type="predicted"/>
<dbReference type="Proteomes" id="UP001107558">
    <property type="component" value="Chromosome 3"/>
</dbReference>
<accession>A0A9J6BL36</accession>
<evidence type="ECO:0000313" key="2">
    <source>
        <dbReference type="Proteomes" id="UP001107558"/>
    </source>
</evidence>